<dbReference type="EMBL" id="NBTM02000001">
    <property type="protein sequence ID" value="PNL91112.1"/>
    <property type="molecule type" value="Genomic_DNA"/>
</dbReference>
<protein>
    <submittedName>
        <fullName evidence="3">Adhesin</fullName>
    </submittedName>
</protein>
<dbReference type="Proteomes" id="UP000192813">
    <property type="component" value="Unassembled WGS sequence"/>
</dbReference>
<dbReference type="InterPro" id="IPR036514">
    <property type="entry name" value="SGNH_hydro_sf"/>
</dbReference>
<sequence>MNRKSNRNQMILTAVFIVISLVLVGGSYFVYRSRQQNMLADQASTFSSMSVDMNQTAPSTPEEYNAEEMVQAFTDNRGETTALHYLYYLQSVEQVPTISIARTQADQEAWTPTITDRLNELGFDEANVNSVDWTEITSADAVDQHSSNLTEANPQLVIIPTFVEEDYEAEISEEDHLANIEELFNTIRMDLPSALIVFAQYPASNKEMAEDEDYVTYNDNTLSAMQEAGYNVYDVNTAYGKARDSSESLNLENSFTDEGFSEEASQLMATTLMAQIEDTQINATDGYDGANEDVAEMQAKIDAQAESESIAAEEQASLDAEAESIAAEEQASIDAENASIAESESIAAEESAAAEAAYISESIAAEEAAAEEDYYYYYSEPAPDYGSSESNASSSASSSASSEPTDTSRESVIEEDSTTDETPVSE</sequence>
<feature type="transmembrane region" description="Helical" evidence="2">
    <location>
        <begin position="12"/>
        <end position="31"/>
    </location>
</feature>
<feature type="region of interest" description="Disordered" evidence="1">
    <location>
        <begin position="325"/>
        <end position="346"/>
    </location>
</feature>
<reference evidence="4" key="1">
    <citation type="submission" date="2017-12" db="EMBL/GenBank/DDBJ databases">
        <title>FDA dAtabase for Regulatory Grade micrObial Sequences (FDA-ARGOS): Supporting development and validation of Infectious Disease Dx tests.</title>
        <authorList>
            <person name="Hoffmann M."/>
            <person name="Allard M."/>
            <person name="Evans P."/>
            <person name="Brown E."/>
            <person name="Tallon L."/>
            <person name="Sadzewicz L."/>
            <person name="Sengamalay N."/>
            <person name="Ott S."/>
            <person name="Godinez A."/>
            <person name="Nagaraj S."/>
            <person name="Vavikolanu K."/>
            <person name="Aluvathingal J."/>
            <person name="Nadendla S."/>
            <person name="Sichtig H."/>
        </authorList>
    </citation>
    <scope>NUCLEOTIDE SEQUENCE [LARGE SCALE GENOMIC DNA]</scope>
    <source>
        <strain evidence="4">FDAARGOS_249</strain>
    </source>
</reference>
<accession>A0A2J9PLA1</accession>
<evidence type="ECO:0000256" key="2">
    <source>
        <dbReference type="SAM" id="Phobius"/>
    </source>
</evidence>
<keyword evidence="2" id="KW-1133">Transmembrane helix</keyword>
<name>A0A2J9PLA1_9LACT</name>
<gene>
    <name evidence="3" type="ORF">A6J77_002230</name>
</gene>
<comment type="caution">
    <text evidence="3">The sequence shown here is derived from an EMBL/GenBank/DDBJ whole genome shotgun (WGS) entry which is preliminary data.</text>
</comment>
<feature type="compositionally biased region" description="Low complexity" evidence="1">
    <location>
        <begin position="387"/>
        <end position="403"/>
    </location>
</feature>
<dbReference type="SUPFAM" id="SSF52266">
    <property type="entry name" value="SGNH hydrolase"/>
    <property type="match status" value="1"/>
</dbReference>
<evidence type="ECO:0000313" key="3">
    <source>
        <dbReference type="EMBL" id="PNL91112.1"/>
    </source>
</evidence>
<keyword evidence="2" id="KW-0812">Transmembrane</keyword>
<dbReference type="AlphaFoldDB" id="A0A2J9PLA1"/>
<evidence type="ECO:0000256" key="1">
    <source>
        <dbReference type="SAM" id="MobiDB-lite"/>
    </source>
</evidence>
<feature type="region of interest" description="Disordered" evidence="1">
    <location>
        <begin position="379"/>
        <end position="426"/>
    </location>
</feature>
<organism evidence="3 4">
    <name type="scientific">Aerococcus viridans</name>
    <dbReference type="NCBI Taxonomy" id="1377"/>
    <lineage>
        <taxon>Bacteria</taxon>
        <taxon>Bacillati</taxon>
        <taxon>Bacillota</taxon>
        <taxon>Bacilli</taxon>
        <taxon>Lactobacillales</taxon>
        <taxon>Aerococcaceae</taxon>
        <taxon>Aerococcus</taxon>
    </lineage>
</organism>
<dbReference type="Gene3D" id="3.40.50.1110">
    <property type="entry name" value="SGNH hydrolase"/>
    <property type="match status" value="1"/>
</dbReference>
<evidence type="ECO:0000313" key="4">
    <source>
        <dbReference type="Proteomes" id="UP000192813"/>
    </source>
</evidence>
<keyword evidence="2" id="KW-0472">Membrane</keyword>
<proteinExistence type="predicted"/>
<dbReference type="RefSeq" id="WP_083067893.1">
    <property type="nucleotide sequence ID" value="NZ_NBTM02000001.1"/>
</dbReference>